<dbReference type="AlphaFoldDB" id="A0A8T0QCJ2"/>
<organism evidence="2 3">
    <name type="scientific">Panicum virgatum</name>
    <name type="common">Blackwell switchgrass</name>
    <dbReference type="NCBI Taxonomy" id="38727"/>
    <lineage>
        <taxon>Eukaryota</taxon>
        <taxon>Viridiplantae</taxon>
        <taxon>Streptophyta</taxon>
        <taxon>Embryophyta</taxon>
        <taxon>Tracheophyta</taxon>
        <taxon>Spermatophyta</taxon>
        <taxon>Magnoliopsida</taxon>
        <taxon>Liliopsida</taxon>
        <taxon>Poales</taxon>
        <taxon>Poaceae</taxon>
        <taxon>PACMAD clade</taxon>
        <taxon>Panicoideae</taxon>
        <taxon>Panicodae</taxon>
        <taxon>Paniceae</taxon>
        <taxon>Panicinae</taxon>
        <taxon>Panicum</taxon>
        <taxon>Panicum sect. Hiantes</taxon>
    </lineage>
</organism>
<keyword evidence="3" id="KW-1185">Reference proteome</keyword>
<gene>
    <name evidence="2" type="ORF">PVAP13_7KG054309</name>
</gene>
<reference evidence="2" key="1">
    <citation type="submission" date="2020-05" db="EMBL/GenBank/DDBJ databases">
        <title>WGS assembly of Panicum virgatum.</title>
        <authorList>
            <person name="Lovell J.T."/>
            <person name="Jenkins J."/>
            <person name="Shu S."/>
            <person name="Juenger T.E."/>
            <person name="Schmutz J."/>
        </authorList>
    </citation>
    <scope>NUCLEOTIDE SEQUENCE</scope>
    <source>
        <strain evidence="2">AP13</strain>
    </source>
</reference>
<evidence type="ECO:0000313" key="3">
    <source>
        <dbReference type="Proteomes" id="UP000823388"/>
    </source>
</evidence>
<comment type="caution">
    <text evidence="2">The sequence shown here is derived from an EMBL/GenBank/DDBJ whole genome shotgun (WGS) entry which is preliminary data.</text>
</comment>
<dbReference type="EMBL" id="CM029049">
    <property type="protein sequence ID" value="KAG2570539.1"/>
    <property type="molecule type" value="Genomic_DNA"/>
</dbReference>
<proteinExistence type="predicted"/>
<feature type="region of interest" description="Disordered" evidence="1">
    <location>
        <begin position="91"/>
        <end position="152"/>
    </location>
</feature>
<protein>
    <submittedName>
        <fullName evidence="2">Uncharacterized protein</fullName>
    </submittedName>
</protein>
<name>A0A8T0QCJ2_PANVG</name>
<feature type="compositionally biased region" description="Basic and acidic residues" evidence="1">
    <location>
        <begin position="138"/>
        <end position="152"/>
    </location>
</feature>
<accession>A0A8T0QCJ2</accession>
<sequence length="152" mass="16164">MAPSPTPPRQAPAPKMPGEPIWQPWPPVVGVGAVAPAALAVRDAREPAPAVEVAADADEVLEAAVVGTEQRRDRKLRLGVLEKRDTGAKWPGTAATIRGASKTQSSRHGTRSATARSRRLTRATTHSDCRSLSSDGRVAVRVERQARADRPA</sequence>
<evidence type="ECO:0000256" key="1">
    <source>
        <dbReference type="SAM" id="MobiDB-lite"/>
    </source>
</evidence>
<evidence type="ECO:0000313" key="2">
    <source>
        <dbReference type="EMBL" id="KAG2570539.1"/>
    </source>
</evidence>
<dbReference type="Proteomes" id="UP000823388">
    <property type="component" value="Chromosome 7K"/>
</dbReference>